<proteinExistence type="predicted"/>
<evidence type="ECO:0000256" key="1">
    <source>
        <dbReference type="SAM" id="MobiDB-lite"/>
    </source>
</evidence>
<evidence type="ECO:0000313" key="2">
    <source>
        <dbReference type="EnsemblPlants" id="TuG1812U0000063500.01.T01.s_cds1311"/>
    </source>
</evidence>
<accession>A0A8R7VJR6</accession>
<dbReference type="Gramene" id="TuG1812U0000063500.01.T01">
    <property type="protein sequence ID" value="TuG1812U0000063500.01.T01.s_cds1311"/>
    <property type="gene ID" value="TuG1812U0000063500.01"/>
</dbReference>
<dbReference type="Proteomes" id="UP000015106">
    <property type="component" value="Chromosome 5"/>
</dbReference>
<feature type="compositionally biased region" description="Polar residues" evidence="1">
    <location>
        <begin position="109"/>
        <end position="127"/>
    </location>
</feature>
<dbReference type="Gramene" id="TuG1812G0500002706.01.T01">
    <property type="protein sequence ID" value="TuG1812G0500002706.01.T01.cds272529"/>
    <property type="gene ID" value="TuG1812G0500002706.01"/>
</dbReference>
<evidence type="ECO:0000313" key="3">
    <source>
        <dbReference type="Proteomes" id="UP000015106"/>
    </source>
</evidence>
<reference evidence="2" key="2">
    <citation type="submission" date="2018-03" db="EMBL/GenBank/DDBJ databases">
        <title>The Triticum urartu genome reveals the dynamic nature of wheat genome evolution.</title>
        <authorList>
            <person name="Ling H."/>
            <person name="Ma B."/>
            <person name="Shi X."/>
            <person name="Liu H."/>
            <person name="Dong L."/>
            <person name="Sun H."/>
            <person name="Cao Y."/>
            <person name="Gao Q."/>
            <person name="Zheng S."/>
            <person name="Li Y."/>
            <person name="Yu Y."/>
            <person name="Du H."/>
            <person name="Qi M."/>
            <person name="Li Y."/>
            <person name="Yu H."/>
            <person name="Cui Y."/>
            <person name="Wang N."/>
            <person name="Chen C."/>
            <person name="Wu H."/>
            <person name="Zhao Y."/>
            <person name="Zhang J."/>
            <person name="Li Y."/>
            <person name="Zhou W."/>
            <person name="Zhang B."/>
            <person name="Hu W."/>
            <person name="Eijk M."/>
            <person name="Tang J."/>
            <person name="Witsenboer H."/>
            <person name="Zhao S."/>
            <person name="Li Z."/>
            <person name="Zhang A."/>
            <person name="Wang D."/>
            <person name="Liang C."/>
        </authorList>
    </citation>
    <scope>NUCLEOTIDE SEQUENCE [LARGE SCALE GENOMIC DNA]</scope>
    <source>
        <strain evidence="2">cv. G1812</strain>
    </source>
</reference>
<reference evidence="3" key="1">
    <citation type="journal article" date="2013" name="Nature">
        <title>Draft genome of the wheat A-genome progenitor Triticum urartu.</title>
        <authorList>
            <person name="Ling H.Q."/>
            <person name="Zhao S."/>
            <person name="Liu D."/>
            <person name="Wang J."/>
            <person name="Sun H."/>
            <person name="Zhang C."/>
            <person name="Fan H."/>
            <person name="Li D."/>
            <person name="Dong L."/>
            <person name="Tao Y."/>
            <person name="Gao C."/>
            <person name="Wu H."/>
            <person name="Li Y."/>
            <person name="Cui Y."/>
            <person name="Guo X."/>
            <person name="Zheng S."/>
            <person name="Wang B."/>
            <person name="Yu K."/>
            <person name="Liang Q."/>
            <person name="Yang W."/>
            <person name="Lou X."/>
            <person name="Chen J."/>
            <person name="Feng M."/>
            <person name="Jian J."/>
            <person name="Zhang X."/>
            <person name="Luo G."/>
            <person name="Jiang Y."/>
            <person name="Liu J."/>
            <person name="Wang Z."/>
            <person name="Sha Y."/>
            <person name="Zhang B."/>
            <person name="Wu H."/>
            <person name="Tang D."/>
            <person name="Shen Q."/>
            <person name="Xue P."/>
            <person name="Zou S."/>
            <person name="Wang X."/>
            <person name="Liu X."/>
            <person name="Wang F."/>
            <person name="Yang Y."/>
            <person name="An X."/>
            <person name="Dong Z."/>
            <person name="Zhang K."/>
            <person name="Zhang X."/>
            <person name="Luo M.C."/>
            <person name="Dvorak J."/>
            <person name="Tong Y."/>
            <person name="Wang J."/>
            <person name="Yang H."/>
            <person name="Li Z."/>
            <person name="Wang D."/>
            <person name="Zhang A."/>
            <person name="Wang J."/>
        </authorList>
    </citation>
    <scope>NUCLEOTIDE SEQUENCE</scope>
    <source>
        <strain evidence="3">cv. G1812</strain>
    </source>
</reference>
<keyword evidence="3" id="KW-1185">Reference proteome</keyword>
<protein>
    <submittedName>
        <fullName evidence="2">Uncharacterized protein</fullName>
    </submittedName>
</protein>
<name>A0A8R7VJR6_TRIUA</name>
<dbReference type="EnsemblPlants" id="TuG1812G0500002706.01.T01">
    <property type="protein sequence ID" value="TuG1812G0500002706.01.T01.cds272529"/>
    <property type="gene ID" value="TuG1812G0500002706.01"/>
</dbReference>
<dbReference type="EnsemblPlants" id="TuG1812U0000063500.01.T01">
    <property type="protein sequence ID" value="TuG1812U0000063500.01.T01.s_cds1311"/>
    <property type="gene ID" value="TuG1812U0000063500.01"/>
</dbReference>
<dbReference type="AlphaFoldDB" id="A0A8R7VJR6"/>
<feature type="region of interest" description="Disordered" evidence="1">
    <location>
        <begin position="109"/>
        <end position="133"/>
    </location>
</feature>
<organism evidence="2 3">
    <name type="scientific">Triticum urartu</name>
    <name type="common">Red wild einkorn</name>
    <name type="synonym">Crithodium urartu</name>
    <dbReference type="NCBI Taxonomy" id="4572"/>
    <lineage>
        <taxon>Eukaryota</taxon>
        <taxon>Viridiplantae</taxon>
        <taxon>Streptophyta</taxon>
        <taxon>Embryophyta</taxon>
        <taxon>Tracheophyta</taxon>
        <taxon>Spermatophyta</taxon>
        <taxon>Magnoliopsida</taxon>
        <taxon>Liliopsida</taxon>
        <taxon>Poales</taxon>
        <taxon>Poaceae</taxon>
        <taxon>BOP clade</taxon>
        <taxon>Pooideae</taxon>
        <taxon>Triticodae</taxon>
        <taxon>Triticeae</taxon>
        <taxon>Triticinae</taxon>
        <taxon>Triticum</taxon>
    </lineage>
</organism>
<sequence>MYAGSSPTSEIRNSDIRRSVSSDLDSTIGDLQTAMPTSASDHLNVLFKYATSAAIFSSPRNATACIAFLNIPEPRRTPRLSVHAAIARTFSGLMLSSLGREVHSLAISQAPSPHSRRNTTLGSTTLSMLDDRR</sequence>
<reference evidence="2" key="3">
    <citation type="submission" date="2022-06" db="UniProtKB">
        <authorList>
            <consortium name="EnsemblPlants"/>
        </authorList>
    </citation>
    <scope>IDENTIFICATION</scope>
</reference>